<feature type="compositionally biased region" description="Basic and acidic residues" evidence="4">
    <location>
        <begin position="1238"/>
        <end position="1263"/>
    </location>
</feature>
<feature type="region of interest" description="Disordered" evidence="4">
    <location>
        <begin position="756"/>
        <end position="781"/>
    </location>
</feature>
<dbReference type="GO" id="GO:0003677">
    <property type="term" value="F:DNA binding"/>
    <property type="evidence" value="ECO:0007669"/>
    <property type="project" value="TreeGrafter"/>
</dbReference>
<dbReference type="InterPro" id="IPR044998">
    <property type="entry name" value="Timeless"/>
</dbReference>
<feature type="domain" description="Timeless N-terminal" evidence="5">
    <location>
        <begin position="154"/>
        <end position="392"/>
    </location>
</feature>
<organism evidence="6 7">
    <name type="scientific">Chondrus crispus</name>
    <name type="common">Carrageen Irish moss</name>
    <name type="synonym">Polymorpha crispa</name>
    <dbReference type="NCBI Taxonomy" id="2769"/>
    <lineage>
        <taxon>Eukaryota</taxon>
        <taxon>Rhodophyta</taxon>
        <taxon>Florideophyceae</taxon>
        <taxon>Rhodymeniophycidae</taxon>
        <taxon>Gigartinales</taxon>
        <taxon>Gigartinaceae</taxon>
        <taxon>Chondrus</taxon>
    </lineage>
</organism>
<feature type="compositionally biased region" description="Polar residues" evidence="4">
    <location>
        <begin position="1399"/>
        <end position="1410"/>
    </location>
</feature>
<name>R7QC75_CHOCR</name>
<gene>
    <name evidence="6" type="ORF">CHC_T00003445001</name>
</gene>
<comment type="subcellular location">
    <subcellularLocation>
        <location evidence="1">Nucleus</location>
    </subcellularLocation>
</comment>
<feature type="compositionally biased region" description="Basic residues" evidence="4">
    <location>
        <begin position="1186"/>
        <end position="1202"/>
    </location>
</feature>
<accession>R7QC75</accession>
<evidence type="ECO:0000256" key="1">
    <source>
        <dbReference type="ARBA" id="ARBA00004123"/>
    </source>
</evidence>
<feature type="region of interest" description="Disordered" evidence="4">
    <location>
        <begin position="63"/>
        <end position="105"/>
    </location>
</feature>
<dbReference type="RefSeq" id="XP_005715212.1">
    <property type="nucleotide sequence ID" value="XM_005715155.1"/>
</dbReference>
<feature type="compositionally biased region" description="Basic and acidic residues" evidence="4">
    <location>
        <begin position="971"/>
        <end position="985"/>
    </location>
</feature>
<feature type="compositionally biased region" description="Acidic residues" evidence="4">
    <location>
        <begin position="1211"/>
        <end position="1220"/>
    </location>
</feature>
<dbReference type="GeneID" id="17322920"/>
<evidence type="ECO:0000256" key="4">
    <source>
        <dbReference type="SAM" id="MobiDB-lite"/>
    </source>
</evidence>
<feature type="region of interest" description="Disordered" evidence="4">
    <location>
        <begin position="404"/>
        <end position="458"/>
    </location>
</feature>
<feature type="compositionally biased region" description="Basic and acidic residues" evidence="4">
    <location>
        <begin position="943"/>
        <end position="957"/>
    </location>
</feature>
<dbReference type="PANTHER" id="PTHR22940:SF4">
    <property type="entry name" value="PROTEIN TIMELESS HOMOLOG"/>
    <property type="match status" value="1"/>
</dbReference>
<evidence type="ECO:0000256" key="2">
    <source>
        <dbReference type="ARBA" id="ARBA00023242"/>
    </source>
</evidence>
<feature type="compositionally biased region" description="Basic residues" evidence="4">
    <location>
        <begin position="1444"/>
        <end position="1454"/>
    </location>
</feature>
<dbReference type="GO" id="GO:0043111">
    <property type="term" value="P:replication fork arrest"/>
    <property type="evidence" value="ECO:0007669"/>
    <property type="project" value="TreeGrafter"/>
</dbReference>
<proteinExistence type="predicted"/>
<keyword evidence="3" id="KW-0131">Cell cycle</keyword>
<dbReference type="InterPro" id="IPR006906">
    <property type="entry name" value="Timeless_N"/>
</dbReference>
<evidence type="ECO:0000256" key="3">
    <source>
        <dbReference type="ARBA" id="ARBA00023306"/>
    </source>
</evidence>
<evidence type="ECO:0000259" key="5">
    <source>
        <dbReference type="Pfam" id="PF04821"/>
    </source>
</evidence>
<evidence type="ECO:0000313" key="6">
    <source>
        <dbReference type="EMBL" id="CDF35393.1"/>
    </source>
</evidence>
<feature type="compositionally biased region" description="Basic and acidic residues" evidence="4">
    <location>
        <begin position="757"/>
        <end position="775"/>
    </location>
</feature>
<dbReference type="OMA" id="IFRENIM"/>
<dbReference type="EMBL" id="HG001729">
    <property type="protein sequence ID" value="CDF35393.1"/>
    <property type="molecule type" value="Genomic_DNA"/>
</dbReference>
<dbReference type="Pfam" id="PF04821">
    <property type="entry name" value="TIMELESS"/>
    <property type="match status" value="1"/>
</dbReference>
<sequence length="1462" mass="162426">MVDAKDGPTAKPKSMRCTPIEVVHVTPALLLSHVNPEIFQKLDLRSNVRMVTALRQKPKHTFGAKKKVGRHPQQLNSGIRFPLPSRIDTRHHHGTTPVPWSSRHLHSTKMKEENSISAATLNNKTLRALSQVLQDIRTTVSHSSLPGISPLAVVDDTAVDALKDLFYTVNSEDPLNAMPVRRLIGEQHIVKSALLPLVAAIDGDPTSHRKRKRWSVCVYQTLRVLSVLSIPITKDNEFLRPGCNLDLHFHKFRADIACNRPALHAFVSLFQYYIDRKAEKQDALAPAKESQLEDARIDNILCFFRNILSPPRAEVGDDITLRDKGVHLALVGSLVDSDFYSTISILFSSKEDAAAQYTDLVFMVSDIYAQTYRHSSPREMHTFYKNKRCKESFIDVVDEHSKKGLSTSTMPKSVFDETPEESTLKSTAQGQELVSSSGPGIGVPQKHKKQAVSRTKTSKIRDALQRERAFIGGSRAITKSARWSSRFSGGLIAKSAARQNSANQAPSIPAGDTDATNRSSLVLNVASKRVVSVRNAIQSKPSLNPRRSFQEAVKINSDILCRVAVKGRTQTMKSQKHKSFLADVMRKDLQEEGLKGMSTLTVELIDVCFQYLLPELRQRIEETKTRSFGDEAEAVMRSQRSLVSLLGSVVGFQRERYGKVFKDTSGASKPALSEVHENCMKSVLASDFKIMKTEWRAVEAGIELDTFRLVFRILIESCESVKSDSKDDKKVRDVELSTFAILQMMKMLQGMASKRNAAKDELDHQGNENEQEVKTNDSNSLTPREVALNTIEQLFEEPAFLNVPADLAKEYSSKIYSFRHLSNIVEVTHAFTTILLDEQELAHLQVAKKKRVRKTANQKDGYSVETNEDKAKDSSASAQNLLTEEVSNHKTSSVGEQAVTEEGTVGEISVAGQGSKDKPAKAEIESQSGNPVRPEGPADDDLTTSKEDLLSSQKADEQVNLADRATADIVGEERAEPPDETKSDEPELQEVESIGIIRRFAHAKALQTLLLPLRAAVCNASSLAGTIHNVPEGSGPLLAPTVVAKSAHVVAAVWRVAKVKERGAMCGQFFTFGTMHLLGIVLEAMNTGIVLHDSVLERFSVFARDATRSFFSWLALSPGLTLDVFFPMDKGSCHQYMTSARQRDAVLNDSNGAFDSGNESDVSALVINHPGNLDFEESERRNSERKPRKRKGNQQFRKKVVERRRERAVIGEDEDVDDLDNLNLGNGFESSESEPEHDDTPLPDKDSAKEKVVADPQSEKEVPFCRLRAAKRRRASRERFDPFASDDEVLVGKMRGKSRKKPKKVERTRKEKKQIKQPERVFYSSDEYAEGDLNLTDSERDVSPPGELDGPRANRRRRQISRQTNSEESDDSGAALEKTIGEAFGKEASTKHIELHHSSAVSEENSNDANSDAEKSPGVRLGKVQLKSQNGTGKTPSTPDSKPSSRRPLKRRRVVLNDADSE</sequence>
<dbReference type="GO" id="GO:0006281">
    <property type="term" value="P:DNA repair"/>
    <property type="evidence" value="ECO:0007669"/>
    <property type="project" value="TreeGrafter"/>
</dbReference>
<keyword evidence="2" id="KW-0539">Nucleus</keyword>
<dbReference type="GO" id="GO:0000076">
    <property type="term" value="P:DNA replication checkpoint signaling"/>
    <property type="evidence" value="ECO:0007669"/>
    <property type="project" value="TreeGrafter"/>
</dbReference>
<protein>
    <recommendedName>
        <fullName evidence="5">Timeless N-terminal domain-containing protein</fullName>
    </recommendedName>
</protein>
<dbReference type="OrthoDB" id="5180at2759"/>
<feature type="compositionally biased region" description="Basic residues" evidence="4">
    <location>
        <begin position="1294"/>
        <end position="1313"/>
    </location>
</feature>
<feature type="region of interest" description="Disordered" evidence="4">
    <location>
        <begin position="849"/>
        <end position="988"/>
    </location>
</feature>
<keyword evidence="7" id="KW-1185">Reference proteome</keyword>
<dbReference type="KEGG" id="ccp:CHC_T00003445001"/>
<reference evidence="7" key="1">
    <citation type="journal article" date="2013" name="Proc. Natl. Acad. Sci. U.S.A.">
        <title>Genome structure and metabolic features in the red seaweed Chondrus crispus shed light on evolution of the Archaeplastida.</title>
        <authorList>
            <person name="Collen J."/>
            <person name="Porcel B."/>
            <person name="Carre W."/>
            <person name="Ball S.G."/>
            <person name="Chaparro C."/>
            <person name="Tonon T."/>
            <person name="Barbeyron T."/>
            <person name="Michel G."/>
            <person name="Noel B."/>
            <person name="Valentin K."/>
            <person name="Elias M."/>
            <person name="Artiguenave F."/>
            <person name="Arun A."/>
            <person name="Aury J.M."/>
            <person name="Barbosa-Neto J.F."/>
            <person name="Bothwell J.H."/>
            <person name="Bouget F.Y."/>
            <person name="Brillet L."/>
            <person name="Cabello-Hurtado F."/>
            <person name="Capella-Gutierrez S."/>
            <person name="Charrier B."/>
            <person name="Cladiere L."/>
            <person name="Cock J.M."/>
            <person name="Coelho S.M."/>
            <person name="Colleoni C."/>
            <person name="Czjzek M."/>
            <person name="Da Silva C."/>
            <person name="Delage L."/>
            <person name="Denoeud F."/>
            <person name="Deschamps P."/>
            <person name="Dittami S.M."/>
            <person name="Gabaldon T."/>
            <person name="Gachon C.M."/>
            <person name="Groisillier A."/>
            <person name="Herve C."/>
            <person name="Jabbari K."/>
            <person name="Katinka M."/>
            <person name="Kloareg B."/>
            <person name="Kowalczyk N."/>
            <person name="Labadie K."/>
            <person name="Leblanc C."/>
            <person name="Lopez P.J."/>
            <person name="McLachlan D.H."/>
            <person name="Meslet-Cladiere L."/>
            <person name="Moustafa A."/>
            <person name="Nehr Z."/>
            <person name="Nyvall Collen P."/>
            <person name="Panaud O."/>
            <person name="Partensky F."/>
            <person name="Poulain J."/>
            <person name="Rensing S.A."/>
            <person name="Rousvoal S."/>
            <person name="Samson G."/>
            <person name="Symeonidi A."/>
            <person name="Weissenbach J."/>
            <person name="Zambounis A."/>
            <person name="Wincker P."/>
            <person name="Boyen C."/>
        </authorList>
    </citation>
    <scope>NUCLEOTIDE SEQUENCE [LARGE SCALE GENOMIC DNA]</scope>
    <source>
        <strain evidence="7">cv. Stackhouse</strain>
    </source>
</reference>
<feature type="region of interest" description="Disordered" evidence="4">
    <location>
        <begin position="1173"/>
        <end position="1462"/>
    </location>
</feature>
<feature type="compositionally biased region" description="Polar residues" evidence="4">
    <location>
        <begin position="424"/>
        <end position="438"/>
    </location>
</feature>
<dbReference type="PANTHER" id="PTHR22940">
    <property type="entry name" value="TIMEOUT/TIMELESS-2"/>
    <property type="match status" value="1"/>
</dbReference>
<dbReference type="Gramene" id="CDF35393">
    <property type="protein sequence ID" value="CDF35393"/>
    <property type="gene ID" value="CHC_T00003445001"/>
</dbReference>
<dbReference type="Proteomes" id="UP000012073">
    <property type="component" value="Unassembled WGS sequence"/>
</dbReference>
<dbReference type="GO" id="GO:0031298">
    <property type="term" value="C:replication fork protection complex"/>
    <property type="evidence" value="ECO:0007669"/>
    <property type="project" value="TreeGrafter"/>
</dbReference>
<feature type="compositionally biased region" description="Basic and acidic residues" evidence="4">
    <location>
        <begin position="1384"/>
        <end position="1397"/>
    </location>
</feature>
<evidence type="ECO:0000313" key="7">
    <source>
        <dbReference type="Proteomes" id="UP000012073"/>
    </source>
</evidence>
<feature type="compositionally biased region" description="Basic and acidic residues" evidence="4">
    <location>
        <begin position="915"/>
        <end position="924"/>
    </location>
</feature>